<feature type="region of interest" description="Disordered" evidence="1">
    <location>
        <begin position="99"/>
        <end position="134"/>
    </location>
</feature>
<organism evidence="2 3">
    <name type="scientific">Colletotrichum asianum</name>
    <dbReference type="NCBI Taxonomy" id="702518"/>
    <lineage>
        <taxon>Eukaryota</taxon>
        <taxon>Fungi</taxon>
        <taxon>Dikarya</taxon>
        <taxon>Ascomycota</taxon>
        <taxon>Pezizomycotina</taxon>
        <taxon>Sordariomycetes</taxon>
        <taxon>Hypocreomycetidae</taxon>
        <taxon>Glomerellales</taxon>
        <taxon>Glomerellaceae</taxon>
        <taxon>Colletotrichum</taxon>
        <taxon>Colletotrichum gloeosporioides species complex</taxon>
    </lineage>
</organism>
<name>A0A8H3WAH7_9PEZI</name>
<dbReference type="AlphaFoldDB" id="A0A8H3WAH7"/>
<evidence type="ECO:0000256" key="1">
    <source>
        <dbReference type="SAM" id="MobiDB-lite"/>
    </source>
</evidence>
<proteinExistence type="predicted"/>
<feature type="compositionally biased region" description="Polar residues" evidence="1">
    <location>
        <begin position="99"/>
        <end position="115"/>
    </location>
</feature>
<reference evidence="2 3" key="1">
    <citation type="submission" date="2019-12" db="EMBL/GenBank/DDBJ databases">
        <title>A genome sequence resource for the geographically widespread anthracnose pathogen Colletotrichum asianum.</title>
        <authorList>
            <person name="Meng Y."/>
        </authorList>
    </citation>
    <scope>NUCLEOTIDE SEQUENCE [LARGE SCALE GENOMIC DNA]</scope>
    <source>
        <strain evidence="2 3">ICMP 18580</strain>
    </source>
</reference>
<gene>
    <name evidence="2" type="ORF">GQ607_010531</name>
</gene>
<sequence length="199" mass="21395">MPRKFGSSYSGICSRGLPETLCRIASTHCFLFGFTPTGAPLSFSDLSKGLPTSPGAQLQFCNSSAGCSRGDATLQISQPLLPLPCFRILVFCYPSANSAARSPIDPSSNQRSADSQPGARAFWDTDRSERVGPSKTESLFHGYVRPVVVENYRRPSIKHQPSYRTALHHRTPTTSAPAAMDASAAFHAARPMTGIGFIA</sequence>
<accession>A0A8H3WAH7</accession>
<dbReference type="OrthoDB" id="10340309at2759"/>
<dbReference type="Proteomes" id="UP000434172">
    <property type="component" value="Unassembled WGS sequence"/>
</dbReference>
<evidence type="ECO:0000313" key="2">
    <source>
        <dbReference type="EMBL" id="KAF0322242.1"/>
    </source>
</evidence>
<protein>
    <submittedName>
        <fullName evidence="2">Uncharacterized protein</fullName>
    </submittedName>
</protein>
<evidence type="ECO:0000313" key="3">
    <source>
        <dbReference type="Proteomes" id="UP000434172"/>
    </source>
</evidence>
<keyword evidence="3" id="KW-1185">Reference proteome</keyword>
<comment type="caution">
    <text evidence="2">The sequence shown here is derived from an EMBL/GenBank/DDBJ whole genome shotgun (WGS) entry which is preliminary data.</text>
</comment>
<feature type="compositionally biased region" description="Basic and acidic residues" evidence="1">
    <location>
        <begin position="123"/>
        <end position="132"/>
    </location>
</feature>
<dbReference type="EMBL" id="WOWK01000063">
    <property type="protein sequence ID" value="KAF0322242.1"/>
    <property type="molecule type" value="Genomic_DNA"/>
</dbReference>